<dbReference type="Proteomes" id="UP000318943">
    <property type="component" value="Unassembled WGS sequence"/>
</dbReference>
<evidence type="ECO:0000313" key="1">
    <source>
        <dbReference type="EMBL" id="TSP11676.1"/>
    </source>
</evidence>
<dbReference type="InterPro" id="IPR018696">
    <property type="entry name" value="DUF2195"/>
</dbReference>
<dbReference type="Pfam" id="PF09961">
    <property type="entry name" value="DUF2195"/>
    <property type="match status" value="1"/>
</dbReference>
<keyword evidence="2" id="KW-1185">Reference proteome</keyword>
<accession>A0ABY3EL75</accession>
<comment type="caution">
    <text evidence="1">The sequence shown here is derived from an EMBL/GenBank/DDBJ whole genome shotgun (WGS) entry which is preliminary data.</text>
</comment>
<evidence type="ECO:0000313" key="2">
    <source>
        <dbReference type="Proteomes" id="UP000318943"/>
    </source>
</evidence>
<organism evidence="1 2">
    <name type="scientific">Cupriavidus campinensis</name>
    <dbReference type="NCBI Taxonomy" id="151783"/>
    <lineage>
        <taxon>Bacteria</taxon>
        <taxon>Pseudomonadati</taxon>
        <taxon>Pseudomonadota</taxon>
        <taxon>Betaproteobacteria</taxon>
        <taxon>Burkholderiales</taxon>
        <taxon>Burkholderiaceae</taxon>
        <taxon>Cupriavidus</taxon>
    </lineage>
</organism>
<gene>
    <name evidence="1" type="ORF">FGG12_16425</name>
</gene>
<name>A0ABY3EL75_9BURK</name>
<dbReference type="EMBL" id="VCIZ01000009">
    <property type="protein sequence ID" value="TSP11676.1"/>
    <property type="molecule type" value="Genomic_DNA"/>
</dbReference>
<reference evidence="1 2" key="1">
    <citation type="submission" date="2019-05" db="EMBL/GenBank/DDBJ databases">
        <title>Whole genome sequence analysis of Cupriavidus campinensis S14E4C strain.</title>
        <authorList>
            <person name="Abbaszade G."/>
            <person name="Szabo A."/>
            <person name="Toumi M."/>
            <person name="Toth E."/>
        </authorList>
    </citation>
    <scope>NUCLEOTIDE SEQUENCE [LARGE SCALE GENOMIC DNA]</scope>
    <source>
        <strain evidence="1 2">S14E4C</strain>
    </source>
</reference>
<protein>
    <submittedName>
        <fullName evidence="1">DUF2195 family protein</fullName>
    </submittedName>
</protein>
<sequence>MFRDARRTGARVRNLIPFIVLATFVGIASAADVEKITFQNDLSACVAIKETKTATASNVVLANTTIQLRKPIGECGCLSALATYTSSVNRAGVRQILQEGLVGLKSGGEKSLVLATEPALVTNKAVQVRLACAGPS</sequence>
<proteinExistence type="predicted"/>